<sequence length="296" mass="31198">MTDSEDDNDFHRHVPFDQDSVYESCSSSSGSSTDLVYESAVEVTPSTATPVSGGATPVPGAVSSVPDLSTVVPDSATVVPDSTNLVPDAAIGVPDAAVPVSKTAATISEKQKQKKTPLKGTKVLIRVVPDASNSVPEKPKKTSSKGAEVLIQVLPKADPDSLTAPCTTAAEKEKMTSLRETEVLGKELPKAVPYADTAIPVSSASVPKKQDMTSFRGTRVLIKGLPKATTRELIYYSAASFASIDDVIITIDEDGASAEIVLTKPYSAMKLCQCLQSELTLEGHTNRLEFSCLKPT</sequence>
<dbReference type="EMBL" id="GFPF01003586">
    <property type="protein sequence ID" value="MAA14732.1"/>
    <property type="molecule type" value="Transcribed_RNA"/>
</dbReference>
<proteinExistence type="predicted"/>
<evidence type="ECO:0000256" key="1">
    <source>
        <dbReference type="SAM" id="MobiDB-lite"/>
    </source>
</evidence>
<accession>A0A224YLM0</accession>
<name>A0A224YLM0_9ACAR</name>
<organism evidence="2">
    <name type="scientific">Rhipicephalus zambeziensis</name>
    <dbReference type="NCBI Taxonomy" id="60191"/>
    <lineage>
        <taxon>Eukaryota</taxon>
        <taxon>Metazoa</taxon>
        <taxon>Ecdysozoa</taxon>
        <taxon>Arthropoda</taxon>
        <taxon>Chelicerata</taxon>
        <taxon>Arachnida</taxon>
        <taxon>Acari</taxon>
        <taxon>Parasitiformes</taxon>
        <taxon>Ixodida</taxon>
        <taxon>Ixodoidea</taxon>
        <taxon>Ixodidae</taxon>
        <taxon>Rhipicephalinae</taxon>
        <taxon>Rhipicephalus</taxon>
        <taxon>Rhipicephalus</taxon>
    </lineage>
</organism>
<evidence type="ECO:0000313" key="2">
    <source>
        <dbReference type="EMBL" id="MAA14732.1"/>
    </source>
</evidence>
<protein>
    <recommendedName>
        <fullName evidence="3">RRM domain-containing protein</fullName>
    </recommendedName>
</protein>
<evidence type="ECO:0008006" key="3">
    <source>
        <dbReference type="Google" id="ProtNLM"/>
    </source>
</evidence>
<dbReference type="AlphaFoldDB" id="A0A224YLM0"/>
<feature type="compositionally biased region" description="Low complexity" evidence="1">
    <location>
        <begin position="21"/>
        <end position="32"/>
    </location>
</feature>
<feature type="region of interest" description="Disordered" evidence="1">
    <location>
        <begin position="1"/>
        <end position="36"/>
    </location>
</feature>
<reference evidence="2" key="1">
    <citation type="journal article" date="2017" name="Parasit. Vectors">
        <title>Sialotranscriptomics of Rhipicephalus zambeziensis reveals intricate expression profiles of secretory proteins and suggests tight temporal transcriptional regulation during blood-feeding.</title>
        <authorList>
            <person name="de Castro M.H."/>
            <person name="de Klerk D."/>
            <person name="Pienaar R."/>
            <person name="Rees D.J.G."/>
            <person name="Mans B.J."/>
        </authorList>
    </citation>
    <scope>NUCLEOTIDE SEQUENCE</scope>
    <source>
        <tissue evidence="2">Salivary glands</tissue>
    </source>
</reference>